<feature type="transmembrane region" description="Helical" evidence="16">
    <location>
        <begin position="283"/>
        <end position="306"/>
    </location>
</feature>
<keyword evidence="12" id="KW-0868">Chloride</keyword>
<feature type="transmembrane region" description="Helical" evidence="16">
    <location>
        <begin position="7"/>
        <end position="29"/>
    </location>
</feature>
<dbReference type="Gene3D" id="1.20.58.390">
    <property type="entry name" value="Neurotransmitter-gated ion-channel transmembrane domain"/>
    <property type="match status" value="1"/>
</dbReference>
<keyword evidence="6" id="KW-0770">Synapse</keyword>
<evidence type="ECO:0000256" key="4">
    <source>
        <dbReference type="ARBA" id="ARBA00022729"/>
    </source>
</evidence>
<dbReference type="PROSITE" id="PS00236">
    <property type="entry name" value="NEUROTR_ION_CHANNEL"/>
    <property type="match status" value="1"/>
</dbReference>
<name>A0A914ZPS5_PARUN</name>
<dbReference type="PRINTS" id="PR00252">
    <property type="entry name" value="NRIONCHANNEL"/>
</dbReference>
<dbReference type="InterPro" id="IPR018000">
    <property type="entry name" value="Neurotransmitter_ion_chnl_CS"/>
</dbReference>
<evidence type="ECO:0000259" key="17">
    <source>
        <dbReference type="Pfam" id="PF02931"/>
    </source>
</evidence>
<dbReference type="GO" id="GO:0004888">
    <property type="term" value="F:transmembrane signaling receptor activity"/>
    <property type="evidence" value="ECO:0007669"/>
    <property type="project" value="InterPro"/>
</dbReference>
<keyword evidence="1 16" id="KW-0813">Transport</keyword>
<dbReference type="FunFam" id="2.70.170.10:FF:000154">
    <property type="entry name" value="Uncharacterized protein"/>
    <property type="match status" value="1"/>
</dbReference>
<accession>A0A914ZPS5</accession>
<dbReference type="WBParaSite" id="PgB13_g015_t08">
    <property type="protein sequence ID" value="PgB13_g015_t08"/>
    <property type="gene ID" value="PgB13_g015"/>
</dbReference>
<keyword evidence="4" id="KW-0732">Signal</keyword>
<evidence type="ECO:0000256" key="3">
    <source>
        <dbReference type="ARBA" id="ARBA00022692"/>
    </source>
</evidence>
<feature type="transmembrane region" description="Helical" evidence="16">
    <location>
        <begin position="218"/>
        <end position="242"/>
    </location>
</feature>
<dbReference type="PANTHER" id="PTHR18945">
    <property type="entry name" value="NEUROTRANSMITTER GATED ION CHANNEL"/>
    <property type="match status" value="1"/>
</dbReference>
<protein>
    <submittedName>
        <fullName evidence="20 21">Neurotransmitter-gated ion-channel transmembrane domain-containing protein</fullName>
    </submittedName>
</protein>
<feature type="domain" description="Neurotransmitter-gated ion-channel transmembrane" evidence="18">
    <location>
        <begin position="225"/>
        <end position="432"/>
    </location>
</feature>
<evidence type="ECO:0000256" key="14">
    <source>
        <dbReference type="ARBA" id="ARBA00023303"/>
    </source>
</evidence>
<dbReference type="PRINTS" id="PR00253">
    <property type="entry name" value="GABAARECEPTR"/>
</dbReference>
<keyword evidence="19" id="KW-1185">Reference proteome</keyword>
<feature type="transmembrane region" description="Helical" evidence="16">
    <location>
        <begin position="415"/>
        <end position="434"/>
    </location>
</feature>
<evidence type="ECO:0000256" key="5">
    <source>
        <dbReference type="ARBA" id="ARBA00022989"/>
    </source>
</evidence>
<keyword evidence="2" id="KW-1003">Cell membrane</keyword>
<evidence type="ECO:0000256" key="2">
    <source>
        <dbReference type="ARBA" id="ARBA00022475"/>
    </source>
</evidence>
<dbReference type="Gene3D" id="2.70.170.10">
    <property type="entry name" value="Neurotransmitter-gated ion-channel ligand-binding domain"/>
    <property type="match status" value="1"/>
</dbReference>
<keyword evidence="11" id="KW-0325">Glycoprotein</keyword>
<dbReference type="Proteomes" id="UP000887569">
    <property type="component" value="Unplaced"/>
</dbReference>
<dbReference type="Pfam" id="PF02931">
    <property type="entry name" value="Neur_chan_LBD"/>
    <property type="match status" value="1"/>
</dbReference>
<keyword evidence="14 16" id="KW-0407">Ion channel</keyword>
<keyword evidence="8 16" id="KW-0472">Membrane</keyword>
<dbReference type="SUPFAM" id="SSF63712">
    <property type="entry name" value="Nicotinic receptor ligand binding domain-like"/>
    <property type="match status" value="1"/>
</dbReference>
<dbReference type="SUPFAM" id="SSF90112">
    <property type="entry name" value="Neurotransmitter-gated ion-channel transmembrane pore"/>
    <property type="match status" value="1"/>
</dbReference>
<evidence type="ECO:0000256" key="7">
    <source>
        <dbReference type="ARBA" id="ARBA00023065"/>
    </source>
</evidence>
<dbReference type="GO" id="GO:0045211">
    <property type="term" value="C:postsynaptic membrane"/>
    <property type="evidence" value="ECO:0007669"/>
    <property type="project" value="UniProtKB-SubCell"/>
</dbReference>
<comment type="subcellular location">
    <subcellularLocation>
        <location evidence="15">Postsynaptic cell membrane</location>
        <topology evidence="15">Multi-pass membrane protein</topology>
    </subcellularLocation>
</comment>
<sequence>MHLGDDGYNCFFIFFTMCHNFILIISLLIHCTIANDYGEYPRFNTTVISNILNRLTDKATYDKRLRPKYGAEPVDVGITIHVSSISAISEVDMDFTLDFYLRQSWQDPRLAFGNSDFIFQRDKIESLTVGVDYLEKLWKPDTFFPNEKKSFFHLATTHNSFLRIDPDGTVSTSQRLTVTATCPMKLQLFPMDSQKCKLEIESCDYSRLVCLFLFRRNIGFYIIQIYLPSILIVVISWVSFWLNRDATPARVALGVTTVLTMTTLMTTTNAAMPKVSYVKSIDIFLGVCFLMVFSALLEYAAVGYIGKRMKLVTRKKSGRRMQPTKATPNSRLSFPSSFNRNYRPFYSSLDRASNLFTSDQTRSAVLLKQDQCQCTIRRSPSLCPVKISSGHSEHDEVQLYCFNIPIMRPSAIDKYSRSIFPLVFIVFNIIYWSYYYSISGVELQDADFF</sequence>
<dbReference type="AlphaFoldDB" id="A0A914ZPS5"/>
<proteinExistence type="inferred from homology"/>
<evidence type="ECO:0000256" key="9">
    <source>
        <dbReference type="ARBA" id="ARBA00023157"/>
    </source>
</evidence>
<dbReference type="InterPro" id="IPR036719">
    <property type="entry name" value="Neuro-gated_channel_TM_sf"/>
</dbReference>
<comment type="similarity">
    <text evidence="16">Belongs to the ligand-gated ion channel (TC 1.A.9) family.</text>
</comment>
<evidence type="ECO:0000256" key="15">
    <source>
        <dbReference type="ARBA" id="ARBA00034104"/>
    </source>
</evidence>
<evidence type="ECO:0000256" key="1">
    <source>
        <dbReference type="ARBA" id="ARBA00022448"/>
    </source>
</evidence>
<evidence type="ECO:0000256" key="11">
    <source>
        <dbReference type="ARBA" id="ARBA00023180"/>
    </source>
</evidence>
<evidence type="ECO:0000259" key="18">
    <source>
        <dbReference type="Pfam" id="PF02932"/>
    </source>
</evidence>
<feature type="transmembrane region" description="Helical" evidence="16">
    <location>
        <begin position="251"/>
        <end position="271"/>
    </location>
</feature>
<evidence type="ECO:0000256" key="8">
    <source>
        <dbReference type="ARBA" id="ARBA00023136"/>
    </source>
</evidence>
<evidence type="ECO:0000313" key="20">
    <source>
        <dbReference type="WBParaSite" id="PgB13_g015_t05"/>
    </source>
</evidence>
<organism evidence="19 21">
    <name type="scientific">Parascaris univalens</name>
    <name type="common">Nematode worm</name>
    <dbReference type="NCBI Taxonomy" id="6257"/>
    <lineage>
        <taxon>Eukaryota</taxon>
        <taxon>Metazoa</taxon>
        <taxon>Ecdysozoa</taxon>
        <taxon>Nematoda</taxon>
        <taxon>Chromadorea</taxon>
        <taxon>Rhabditida</taxon>
        <taxon>Spirurina</taxon>
        <taxon>Ascaridomorpha</taxon>
        <taxon>Ascaridoidea</taxon>
        <taxon>Ascarididae</taxon>
        <taxon>Parascaris</taxon>
    </lineage>
</organism>
<dbReference type="GO" id="GO:0005230">
    <property type="term" value="F:extracellular ligand-gated monoatomic ion channel activity"/>
    <property type="evidence" value="ECO:0007669"/>
    <property type="project" value="InterPro"/>
</dbReference>
<evidence type="ECO:0000313" key="19">
    <source>
        <dbReference type="Proteomes" id="UP000887569"/>
    </source>
</evidence>
<keyword evidence="9" id="KW-1015">Disulfide bond</keyword>
<keyword evidence="7 16" id="KW-0406">Ion transport</keyword>
<keyword evidence="5 16" id="KW-1133">Transmembrane helix</keyword>
<dbReference type="InterPro" id="IPR006029">
    <property type="entry name" value="Neurotrans-gated_channel_TM"/>
</dbReference>
<dbReference type="InterPro" id="IPR006201">
    <property type="entry name" value="Neur_channel"/>
</dbReference>
<reference evidence="20 21" key="1">
    <citation type="submission" date="2022-11" db="UniProtKB">
        <authorList>
            <consortium name="WormBaseParasite"/>
        </authorList>
    </citation>
    <scope>IDENTIFICATION</scope>
</reference>
<dbReference type="InterPro" id="IPR036734">
    <property type="entry name" value="Neur_chan_lig-bd_sf"/>
</dbReference>
<keyword evidence="13" id="KW-0628">Postsynaptic cell membrane</keyword>
<keyword evidence="3 16" id="KW-0812">Transmembrane</keyword>
<dbReference type="InterPro" id="IPR038050">
    <property type="entry name" value="Neuro_actylchol_rec"/>
</dbReference>
<dbReference type="Pfam" id="PF02932">
    <property type="entry name" value="Neur_chan_memb"/>
    <property type="match status" value="1"/>
</dbReference>
<dbReference type="InterPro" id="IPR006202">
    <property type="entry name" value="Neur_chan_lig-bd"/>
</dbReference>
<dbReference type="WBParaSite" id="PgB13_g015_t05">
    <property type="protein sequence ID" value="PgB13_g015_t05"/>
    <property type="gene ID" value="PgB13_g015"/>
</dbReference>
<dbReference type="CDD" id="cd19049">
    <property type="entry name" value="LGIC_TM_anion"/>
    <property type="match status" value="1"/>
</dbReference>
<feature type="domain" description="Neurotransmitter-gated ion-channel ligand-binding" evidence="17">
    <location>
        <begin position="50"/>
        <end position="207"/>
    </location>
</feature>
<evidence type="ECO:0000256" key="16">
    <source>
        <dbReference type="RuleBase" id="RU000687"/>
    </source>
</evidence>
<evidence type="ECO:0000256" key="13">
    <source>
        <dbReference type="ARBA" id="ARBA00023257"/>
    </source>
</evidence>
<evidence type="ECO:0000256" key="10">
    <source>
        <dbReference type="ARBA" id="ARBA00023173"/>
    </source>
</evidence>
<evidence type="ECO:0000313" key="21">
    <source>
        <dbReference type="WBParaSite" id="PgB13_g015_t08"/>
    </source>
</evidence>
<dbReference type="GO" id="GO:0034707">
    <property type="term" value="C:chloride channel complex"/>
    <property type="evidence" value="ECO:0007669"/>
    <property type="project" value="UniProtKB-KW"/>
</dbReference>
<evidence type="ECO:0000256" key="6">
    <source>
        <dbReference type="ARBA" id="ARBA00023018"/>
    </source>
</evidence>
<dbReference type="FunFam" id="1.20.58.390:FF:000067">
    <property type="entry name" value="Glycine receptor subunit alpha-2"/>
    <property type="match status" value="1"/>
</dbReference>
<keyword evidence="10" id="KW-0869">Chloride channel</keyword>
<evidence type="ECO:0000256" key="12">
    <source>
        <dbReference type="ARBA" id="ARBA00023214"/>
    </source>
</evidence>
<dbReference type="GO" id="GO:0005254">
    <property type="term" value="F:chloride channel activity"/>
    <property type="evidence" value="ECO:0007669"/>
    <property type="project" value="UniProtKB-KW"/>
</dbReference>
<dbReference type="InterPro" id="IPR006028">
    <property type="entry name" value="GABAA/Glycine_rcpt"/>
</dbReference>